<gene>
    <name evidence="2" type="ORF">HDF22_000438</name>
    <name evidence="1" type="ORF">HDF23_000073</name>
</gene>
<dbReference type="Gene3D" id="2.160.20.120">
    <property type="match status" value="1"/>
</dbReference>
<protein>
    <submittedName>
        <fullName evidence="2">Uncharacterized protein</fullName>
    </submittedName>
</protein>
<dbReference type="RefSeq" id="WP_076370432.1">
    <property type="nucleotide sequence ID" value="NZ_FTMG01000001.1"/>
</dbReference>
<dbReference type="OrthoDB" id="850138at2"/>
<comment type="caution">
    <text evidence="2">The sequence shown here is derived from an EMBL/GenBank/DDBJ whole genome shotgun (WGS) entry which is preliminary data.</text>
</comment>
<evidence type="ECO:0000313" key="4">
    <source>
        <dbReference type="Proteomes" id="UP000548326"/>
    </source>
</evidence>
<sequence length="245" mass="27786">MKTSTKIFIATLLFLVLSMLGYDHLLKKEFLTGRYKNSYAYYKELKLENFDTFDINAAHIANVKFIQGPYRVLIEPNALDYVKVKQIGNHLQIDVNLSEARYNNRNPYLILISCPRIKEVITNAYIINKNLKVIDTVVNEGWNGRQVLISGFKQDSLAIRQDYGTNVVLADNSIRSLNATVGQSPSSVSRIAILKSNRFENVNLQVMNKSKLVLKDALITHLKYQLSDSAELIMSGAAKHAFIKE</sequence>
<evidence type="ECO:0000313" key="2">
    <source>
        <dbReference type="EMBL" id="MBB6126337.1"/>
    </source>
</evidence>
<reference evidence="3 4" key="1">
    <citation type="submission" date="2020-08" db="EMBL/GenBank/DDBJ databases">
        <title>Genomic Encyclopedia of Type Strains, Phase IV (KMG-V): Genome sequencing to study the core and pangenomes of soil and plant-associated prokaryotes.</title>
        <authorList>
            <person name="Whitman W."/>
        </authorList>
    </citation>
    <scope>NUCLEOTIDE SEQUENCE [LARGE SCALE GENOMIC DNA]</scope>
    <source>
        <strain evidence="1 3">ANJLi2</strain>
        <strain evidence="2 4">MP601</strain>
    </source>
</reference>
<evidence type="ECO:0000313" key="1">
    <source>
        <dbReference type="EMBL" id="MBB6107343.1"/>
    </source>
</evidence>
<dbReference type="Proteomes" id="UP000541583">
    <property type="component" value="Unassembled WGS sequence"/>
</dbReference>
<dbReference type="STRING" id="354630.SAMN05421821_101733"/>
<proteinExistence type="predicted"/>
<dbReference type="EMBL" id="JACHCB010000001">
    <property type="protein sequence ID" value="MBB6107343.1"/>
    <property type="molecule type" value="Genomic_DNA"/>
</dbReference>
<dbReference type="AlphaFoldDB" id="A0A1N6Q571"/>
<keyword evidence="3" id="KW-1185">Reference proteome</keyword>
<dbReference type="Proteomes" id="UP000548326">
    <property type="component" value="Unassembled WGS sequence"/>
</dbReference>
<name>A0A1N6Q571_9SPHI</name>
<evidence type="ECO:0000313" key="3">
    <source>
        <dbReference type="Proteomes" id="UP000541583"/>
    </source>
</evidence>
<accession>A0A1N6Q571</accession>
<dbReference type="EMBL" id="JACHCA010000001">
    <property type="protein sequence ID" value="MBB6126337.1"/>
    <property type="molecule type" value="Genomic_DNA"/>
</dbReference>
<organism evidence="2 4">
    <name type="scientific">Mucilaginibacter lappiensis</name>
    <dbReference type="NCBI Taxonomy" id="354630"/>
    <lineage>
        <taxon>Bacteria</taxon>
        <taxon>Pseudomonadati</taxon>
        <taxon>Bacteroidota</taxon>
        <taxon>Sphingobacteriia</taxon>
        <taxon>Sphingobacteriales</taxon>
        <taxon>Sphingobacteriaceae</taxon>
        <taxon>Mucilaginibacter</taxon>
    </lineage>
</organism>